<name>A0ABV6DMI1_9BACL</name>
<comment type="caution">
    <text evidence="3">The sequence shown here is derived from an EMBL/GenBank/DDBJ whole genome shotgun (WGS) entry which is preliminary data.</text>
</comment>
<dbReference type="Pfam" id="PF00403">
    <property type="entry name" value="HMA"/>
    <property type="match status" value="1"/>
</dbReference>
<dbReference type="InterPro" id="IPR006121">
    <property type="entry name" value="HMA_dom"/>
</dbReference>
<keyword evidence="4" id="KW-1185">Reference proteome</keyword>
<dbReference type="EMBL" id="JBHLWN010000063">
    <property type="protein sequence ID" value="MFC0213807.1"/>
    <property type="molecule type" value="Genomic_DNA"/>
</dbReference>
<keyword evidence="1" id="KW-0479">Metal-binding</keyword>
<dbReference type="InterPro" id="IPR036163">
    <property type="entry name" value="HMA_dom_sf"/>
</dbReference>
<evidence type="ECO:0000256" key="1">
    <source>
        <dbReference type="ARBA" id="ARBA00022723"/>
    </source>
</evidence>
<evidence type="ECO:0000313" key="3">
    <source>
        <dbReference type="EMBL" id="MFC0213807.1"/>
    </source>
</evidence>
<accession>A0ABV6DMI1</accession>
<organism evidence="3 4">
    <name type="scientific">Paenibacillus chartarius</name>
    <dbReference type="NCBI Taxonomy" id="747481"/>
    <lineage>
        <taxon>Bacteria</taxon>
        <taxon>Bacillati</taxon>
        <taxon>Bacillota</taxon>
        <taxon>Bacilli</taxon>
        <taxon>Bacillales</taxon>
        <taxon>Paenibacillaceae</taxon>
        <taxon>Paenibacillus</taxon>
    </lineage>
</organism>
<dbReference type="RefSeq" id="WP_377471143.1">
    <property type="nucleotide sequence ID" value="NZ_JBHLWN010000063.1"/>
</dbReference>
<dbReference type="CDD" id="cd00371">
    <property type="entry name" value="HMA"/>
    <property type="match status" value="1"/>
</dbReference>
<dbReference type="PROSITE" id="PS01047">
    <property type="entry name" value="HMA_1"/>
    <property type="match status" value="1"/>
</dbReference>
<evidence type="ECO:0000259" key="2">
    <source>
        <dbReference type="PROSITE" id="PS50846"/>
    </source>
</evidence>
<dbReference type="InterPro" id="IPR017969">
    <property type="entry name" value="Heavy-metal-associated_CS"/>
</dbReference>
<dbReference type="SUPFAM" id="SSF55008">
    <property type="entry name" value="HMA, heavy metal-associated domain"/>
    <property type="match status" value="1"/>
</dbReference>
<dbReference type="PROSITE" id="PS50846">
    <property type="entry name" value="HMA_2"/>
    <property type="match status" value="1"/>
</dbReference>
<dbReference type="Proteomes" id="UP001589776">
    <property type="component" value="Unassembled WGS sequence"/>
</dbReference>
<evidence type="ECO:0000313" key="4">
    <source>
        <dbReference type="Proteomes" id="UP001589776"/>
    </source>
</evidence>
<gene>
    <name evidence="3" type="ORF">ACFFK0_15355</name>
</gene>
<feature type="domain" description="HMA" evidence="2">
    <location>
        <begin position="3"/>
        <end position="48"/>
    </location>
</feature>
<dbReference type="Gene3D" id="3.30.70.100">
    <property type="match status" value="1"/>
</dbReference>
<proteinExistence type="predicted"/>
<protein>
    <submittedName>
        <fullName evidence="3">Cation transporter</fullName>
    </submittedName>
</protein>
<reference evidence="3 4" key="1">
    <citation type="submission" date="2024-09" db="EMBL/GenBank/DDBJ databases">
        <authorList>
            <person name="Sun Q."/>
            <person name="Mori K."/>
        </authorList>
    </citation>
    <scope>NUCLEOTIDE SEQUENCE [LARGE SCALE GENOMIC DNA]</scope>
    <source>
        <strain evidence="3 4">CCM 7759</strain>
    </source>
</reference>
<sequence length="48" mass="5076">MAEQIRFDITGLTCAGCAARIEKALGKMEGVQEAAVNFAVGRASVNYN</sequence>